<dbReference type="InterPro" id="IPR041118">
    <property type="entry name" value="Rx_N"/>
</dbReference>
<keyword evidence="2" id="KW-0433">Leucine-rich repeat</keyword>
<keyword evidence="12" id="KW-1185">Reference proteome</keyword>
<evidence type="ECO:0000259" key="7">
    <source>
        <dbReference type="Pfam" id="PF00931"/>
    </source>
</evidence>
<dbReference type="Pfam" id="PF18052">
    <property type="entry name" value="Rx_N"/>
    <property type="match status" value="1"/>
</dbReference>
<evidence type="ECO:0008006" key="13">
    <source>
        <dbReference type="Google" id="ProtNLM"/>
    </source>
</evidence>
<dbReference type="InterPro" id="IPR036388">
    <property type="entry name" value="WH-like_DNA-bd_sf"/>
</dbReference>
<dbReference type="Pfam" id="PF23559">
    <property type="entry name" value="WHD_DRP"/>
    <property type="match status" value="1"/>
</dbReference>
<keyword evidence="3" id="KW-0677">Repeat</keyword>
<dbReference type="STRING" id="4555.K3ZMJ3"/>
<evidence type="ECO:0000259" key="9">
    <source>
        <dbReference type="Pfam" id="PF23559"/>
    </source>
</evidence>
<reference evidence="12" key="1">
    <citation type="journal article" date="2012" name="Nat. Biotechnol.">
        <title>Reference genome sequence of the model plant Setaria.</title>
        <authorList>
            <person name="Bennetzen J.L."/>
            <person name="Schmutz J."/>
            <person name="Wang H."/>
            <person name="Percifield R."/>
            <person name="Hawkins J."/>
            <person name="Pontaroli A.C."/>
            <person name="Estep M."/>
            <person name="Feng L."/>
            <person name="Vaughn J.N."/>
            <person name="Grimwood J."/>
            <person name="Jenkins J."/>
            <person name="Barry K."/>
            <person name="Lindquist E."/>
            <person name="Hellsten U."/>
            <person name="Deshpande S."/>
            <person name="Wang X."/>
            <person name="Wu X."/>
            <person name="Mitros T."/>
            <person name="Triplett J."/>
            <person name="Yang X."/>
            <person name="Ye C.Y."/>
            <person name="Mauro-Herrera M."/>
            <person name="Wang L."/>
            <person name="Li P."/>
            <person name="Sharma M."/>
            <person name="Sharma R."/>
            <person name="Ronald P.C."/>
            <person name="Panaud O."/>
            <person name="Kellogg E.A."/>
            <person name="Brutnell T.P."/>
            <person name="Doust A.N."/>
            <person name="Tuskan G.A."/>
            <person name="Rokhsar D."/>
            <person name="Devos K.M."/>
        </authorList>
    </citation>
    <scope>NUCLEOTIDE SEQUENCE [LARGE SCALE GENOMIC DNA]</scope>
    <source>
        <strain evidence="12">cv. Yugu1</strain>
    </source>
</reference>
<keyword evidence="4" id="KW-0547">Nucleotide-binding</keyword>
<dbReference type="PRINTS" id="PR00364">
    <property type="entry name" value="DISEASERSIST"/>
</dbReference>
<keyword evidence="6" id="KW-0067">ATP-binding</keyword>
<dbReference type="Proteomes" id="UP000004995">
    <property type="component" value="Unassembled WGS sequence"/>
</dbReference>
<evidence type="ECO:0000256" key="6">
    <source>
        <dbReference type="ARBA" id="ARBA00022840"/>
    </source>
</evidence>
<reference evidence="11" key="2">
    <citation type="submission" date="2018-08" db="UniProtKB">
        <authorList>
            <consortium name="EnsemblPlants"/>
        </authorList>
    </citation>
    <scope>IDENTIFICATION</scope>
    <source>
        <strain evidence="11">Yugu1</strain>
    </source>
</reference>
<sequence length="1210" mass="138523">MAATAALVFAGKSIATPAISFIVNKAFSYLSEWHQAEGMEAVKDRLLQRLSEIQAVYAAVNLEQIEAQNGSALNRWLWRFRDAVEGAEDALDEVDYYKLEEEAHARNLQHQVRNPVISFIRERVVERFVRHASEGKMVKTLRKALEDLDGVAKGVCTFLQLISRFDTHPLIGHAESSYQQTSSALTATEFFGRDREKEQIMRWLTDKLDEGSSTSRNSTIPVFAIIGIGGIGKTTLGQLVCRDLEGSSHFEIIVLAHVSGNTFSVTRITKKILEAITKQKPNAETLQALQQILKLELENRKFLLILDDVWEDGQRMEWELLMAPFQTSQRGSRILLTTRMQSVADMVTSVMGSKKEYMHLRGLDGDDNFRLFQKVAFEDLKAEDYTHLLRIAGGYLKENVSEQYWENLHTQLEQLEGKLDVIVMTVLRSSYRHLPEDLQLCFRYCSIFPKNYMFKKDGLVKMWMGSGLIHVKGGMERPEDIGEGYLAQLTRKSFFSFVPTGDPYSKHYTGYYIMHDLLHDLARNVSFSECVRLEYGDYMHDRHTVRHLWIAKFSKLTIEEIEAIPFFKNLRTLVIESSSDLGIVHVHALERAVENLKGLRLLILKRVPKFCFAKEVANKHLRYVSFSGMQEVQGLSKLYHLQILASERSINLGPEQLKKLGNLSRLRYVSYGINGFGEFFVVGLSSLQELHNFQVQEKEGYQIHSLRNLSKLCKLKMCNLENVRSHKEIIKAKLSEKFHLRSLSLNWSETNDAPKDEDDRILDQLEPHTRLQNLEIACYNGVRFPSWFNHLSLTNMVSLELRRCGKWVRLPAFGKLKLLKHLELQKLTELKQIGISPDVSLPQNLKTLVVEGCKELRELPLLPPSLVQLEINDVGLSTLPRIEERHGTNMGSEGMPPKLVLVIIRECPNLTSLERSFLLQEHYVRALRILSIVDCVGLITAPLLFGKMNQLTEFRIGSCSKLEMPPANQLGDQLSPGNSWIKWRMRNPEDKQFSIPNTLKELSMVECRGFEVPLLNSLFGLTNLTSLNLCDCAKVESLPSPRVFTSLQALREIFVTRCSSLLSLGGMGVLPYLTWLEITGCPSLHMSKLGVWRETPNDLFLKPLRTLRDTKSLIISVGFRSIPQQWLQQNNMSLKSLEILKPDTRLPLEDLISLKRLEFDEARRHLEFPILPSSLESFIIRKCDPELEKKWTTQETPEWNSISCIRHVKI</sequence>
<evidence type="ECO:0000256" key="2">
    <source>
        <dbReference type="ARBA" id="ARBA00022614"/>
    </source>
</evidence>
<organism evidence="11 12">
    <name type="scientific">Setaria italica</name>
    <name type="common">Foxtail millet</name>
    <name type="synonym">Panicum italicum</name>
    <dbReference type="NCBI Taxonomy" id="4555"/>
    <lineage>
        <taxon>Eukaryota</taxon>
        <taxon>Viridiplantae</taxon>
        <taxon>Streptophyta</taxon>
        <taxon>Embryophyta</taxon>
        <taxon>Tracheophyta</taxon>
        <taxon>Spermatophyta</taxon>
        <taxon>Magnoliopsida</taxon>
        <taxon>Liliopsida</taxon>
        <taxon>Poales</taxon>
        <taxon>Poaceae</taxon>
        <taxon>PACMAD clade</taxon>
        <taxon>Panicoideae</taxon>
        <taxon>Panicodae</taxon>
        <taxon>Paniceae</taxon>
        <taxon>Cenchrinae</taxon>
        <taxon>Setaria</taxon>
    </lineage>
</organism>
<dbReference type="EnsemblPlants" id="KQK95403">
    <property type="protein sequence ID" value="KQK95403"/>
    <property type="gene ID" value="SETIT_027811mg"/>
</dbReference>
<evidence type="ECO:0000313" key="11">
    <source>
        <dbReference type="EnsemblPlants" id="KQK95403"/>
    </source>
</evidence>
<dbReference type="AlphaFoldDB" id="K3ZMJ3"/>
<dbReference type="GO" id="GO:0051707">
    <property type="term" value="P:response to other organism"/>
    <property type="evidence" value="ECO:0007669"/>
    <property type="project" value="UniProtKB-ARBA"/>
</dbReference>
<dbReference type="GO" id="GO:0005524">
    <property type="term" value="F:ATP binding"/>
    <property type="evidence" value="ECO:0007669"/>
    <property type="project" value="UniProtKB-KW"/>
</dbReference>
<evidence type="ECO:0000256" key="1">
    <source>
        <dbReference type="ARBA" id="ARBA00008894"/>
    </source>
</evidence>
<dbReference type="HOGENOM" id="CLU_000837_8_8_1"/>
<dbReference type="Gene3D" id="3.40.50.300">
    <property type="entry name" value="P-loop containing nucleotide triphosphate hydrolases"/>
    <property type="match status" value="1"/>
</dbReference>
<dbReference type="EMBL" id="AGNK02005154">
    <property type="status" value="NOT_ANNOTATED_CDS"/>
    <property type="molecule type" value="Genomic_DNA"/>
</dbReference>
<evidence type="ECO:0000256" key="3">
    <source>
        <dbReference type="ARBA" id="ARBA00022737"/>
    </source>
</evidence>
<dbReference type="PANTHER" id="PTHR36766">
    <property type="entry name" value="PLANT BROAD-SPECTRUM MILDEW RESISTANCE PROTEIN RPW8"/>
    <property type="match status" value="1"/>
</dbReference>
<evidence type="ECO:0000256" key="4">
    <source>
        <dbReference type="ARBA" id="ARBA00022741"/>
    </source>
</evidence>
<dbReference type="Pfam" id="PF00931">
    <property type="entry name" value="NB-ARC"/>
    <property type="match status" value="1"/>
</dbReference>
<accession>K3ZMJ3</accession>
<evidence type="ECO:0000259" key="10">
    <source>
        <dbReference type="Pfam" id="PF25019"/>
    </source>
</evidence>
<name>K3ZMJ3_SETIT</name>
<dbReference type="Gramene" id="KQK95403">
    <property type="protein sequence ID" value="KQK95403"/>
    <property type="gene ID" value="SETIT_027811mg"/>
</dbReference>
<feature type="domain" description="Disease resistance N-terminal" evidence="8">
    <location>
        <begin position="18"/>
        <end position="108"/>
    </location>
</feature>
<evidence type="ECO:0000256" key="5">
    <source>
        <dbReference type="ARBA" id="ARBA00022821"/>
    </source>
</evidence>
<dbReference type="PANTHER" id="PTHR36766:SF64">
    <property type="entry name" value="OS12G0206100 PROTEIN"/>
    <property type="match status" value="1"/>
</dbReference>
<dbReference type="Pfam" id="PF25019">
    <property type="entry name" value="LRR_R13L1-DRL21"/>
    <property type="match status" value="1"/>
</dbReference>
<dbReference type="Gene3D" id="1.10.10.10">
    <property type="entry name" value="Winged helix-like DNA-binding domain superfamily/Winged helix DNA-binding domain"/>
    <property type="match status" value="1"/>
</dbReference>
<dbReference type="InterPro" id="IPR002182">
    <property type="entry name" value="NB-ARC"/>
</dbReference>
<feature type="domain" description="Disease resistance protein winged helix" evidence="9">
    <location>
        <begin position="447"/>
        <end position="522"/>
    </location>
</feature>
<proteinExistence type="inferred from homology"/>
<dbReference type="InParanoid" id="K3ZMJ3"/>
<dbReference type="GO" id="GO:0043531">
    <property type="term" value="F:ADP binding"/>
    <property type="evidence" value="ECO:0007669"/>
    <property type="project" value="InterPro"/>
</dbReference>
<dbReference type="OMA" id="KNEVMRW"/>
<dbReference type="GO" id="GO:0006952">
    <property type="term" value="P:defense response"/>
    <property type="evidence" value="ECO:0007669"/>
    <property type="project" value="UniProtKB-KW"/>
</dbReference>
<comment type="similarity">
    <text evidence="1">Belongs to the disease resistance NB-LRR family.</text>
</comment>
<evidence type="ECO:0000313" key="12">
    <source>
        <dbReference type="Proteomes" id="UP000004995"/>
    </source>
</evidence>
<dbReference type="SUPFAM" id="SSF52058">
    <property type="entry name" value="L domain-like"/>
    <property type="match status" value="1"/>
</dbReference>
<feature type="domain" description="R13L1/DRL21-like LRR repeat region" evidence="10">
    <location>
        <begin position="703"/>
        <end position="826"/>
    </location>
</feature>
<protein>
    <recommendedName>
        <fullName evidence="13">AAA+ ATPase domain-containing protein</fullName>
    </recommendedName>
</protein>
<feature type="domain" description="NB-ARC" evidence="7">
    <location>
        <begin position="200"/>
        <end position="378"/>
    </location>
</feature>
<dbReference type="InterPro" id="IPR027417">
    <property type="entry name" value="P-loop_NTPase"/>
</dbReference>
<dbReference type="InterPro" id="IPR058922">
    <property type="entry name" value="WHD_DRP"/>
</dbReference>
<dbReference type="InterPro" id="IPR056789">
    <property type="entry name" value="LRR_R13L1-DRL21"/>
</dbReference>
<keyword evidence="5" id="KW-0611">Plant defense</keyword>
<dbReference type="Gene3D" id="3.80.10.10">
    <property type="entry name" value="Ribonuclease Inhibitor"/>
    <property type="match status" value="3"/>
</dbReference>
<dbReference type="SUPFAM" id="SSF52540">
    <property type="entry name" value="P-loop containing nucleoside triphosphate hydrolases"/>
    <property type="match status" value="1"/>
</dbReference>
<dbReference type="eggNOG" id="KOG4658">
    <property type="taxonomic scope" value="Eukaryota"/>
</dbReference>
<evidence type="ECO:0000259" key="8">
    <source>
        <dbReference type="Pfam" id="PF18052"/>
    </source>
</evidence>
<dbReference type="InterPro" id="IPR032675">
    <property type="entry name" value="LRR_dom_sf"/>
</dbReference>